<protein>
    <submittedName>
        <fullName evidence="1">Uncharacterized protein</fullName>
    </submittedName>
</protein>
<dbReference type="Proteomes" id="UP000677228">
    <property type="component" value="Unassembled WGS sequence"/>
</dbReference>
<dbReference type="OrthoDB" id="10054133at2759"/>
<evidence type="ECO:0000313" key="1">
    <source>
        <dbReference type="EMBL" id="CAF0893807.1"/>
    </source>
</evidence>
<reference evidence="1" key="1">
    <citation type="submission" date="2021-02" db="EMBL/GenBank/DDBJ databases">
        <authorList>
            <person name="Nowell W R."/>
        </authorList>
    </citation>
    <scope>NUCLEOTIDE SEQUENCE</scope>
</reference>
<evidence type="ECO:0000313" key="5">
    <source>
        <dbReference type="Proteomes" id="UP000663829"/>
    </source>
</evidence>
<organism evidence="1 5">
    <name type="scientific">Didymodactylos carnosus</name>
    <dbReference type="NCBI Taxonomy" id="1234261"/>
    <lineage>
        <taxon>Eukaryota</taxon>
        <taxon>Metazoa</taxon>
        <taxon>Spiralia</taxon>
        <taxon>Gnathifera</taxon>
        <taxon>Rotifera</taxon>
        <taxon>Eurotatoria</taxon>
        <taxon>Bdelloidea</taxon>
        <taxon>Philodinida</taxon>
        <taxon>Philodinidae</taxon>
        <taxon>Didymodactylos</taxon>
    </lineage>
</organism>
<evidence type="ECO:0000313" key="3">
    <source>
        <dbReference type="EMBL" id="CAF3677574.1"/>
    </source>
</evidence>
<dbReference type="Proteomes" id="UP000681722">
    <property type="component" value="Unassembled WGS sequence"/>
</dbReference>
<dbReference type="EMBL" id="CAJOBA010076006">
    <property type="protein sequence ID" value="CAF4418102.1"/>
    <property type="molecule type" value="Genomic_DNA"/>
</dbReference>
<dbReference type="AlphaFoldDB" id="A0A813Z5I3"/>
<evidence type="ECO:0000313" key="2">
    <source>
        <dbReference type="EMBL" id="CAF1606728.1"/>
    </source>
</evidence>
<keyword evidence="5" id="KW-1185">Reference proteome</keyword>
<accession>A0A813Z5I3</accession>
<dbReference type="Proteomes" id="UP000663829">
    <property type="component" value="Unassembled WGS sequence"/>
</dbReference>
<comment type="caution">
    <text evidence="1">The sequence shown here is derived from an EMBL/GenBank/DDBJ whole genome shotgun (WGS) entry which is preliminary data.</text>
</comment>
<proteinExistence type="predicted"/>
<sequence length="173" mass="19459">MQQERDDENKRIDDETVKKCPKCLQNYIPSKTNYGNCHYHDGFIFDIDQNTPLSNDQAQAIAQKAKLLAISAGSGEHPKPPKLMWACCLGLYGTDPPCQVGICGLPEELKGRPIEMGQDQVALVQQHFMNNHAATQKIRKFMETYKTPPTTTRITNTTRTPISMSVPFYASQK</sequence>
<gene>
    <name evidence="1" type="ORF">GPM918_LOCUS8266</name>
    <name evidence="2" type="ORF">OVA965_LOCUS42414</name>
    <name evidence="3" type="ORF">SRO942_LOCUS8266</name>
    <name evidence="4" type="ORF">TMI583_LOCUS44321</name>
</gene>
<dbReference type="Proteomes" id="UP000682733">
    <property type="component" value="Unassembled WGS sequence"/>
</dbReference>
<name>A0A813Z5I3_9BILA</name>
<dbReference type="EMBL" id="CAJNOQ010001420">
    <property type="protein sequence ID" value="CAF0893807.1"/>
    <property type="molecule type" value="Genomic_DNA"/>
</dbReference>
<dbReference type="EMBL" id="CAJOBC010001420">
    <property type="protein sequence ID" value="CAF3677574.1"/>
    <property type="molecule type" value="Genomic_DNA"/>
</dbReference>
<dbReference type="EMBL" id="CAJNOK010051977">
    <property type="protein sequence ID" value="CAF1606728.1"/>
    <property type="molecule type" value="Genomic_DNA"/>
</dbReference>
<evidence type="ECO:0000313" key="4">
    <source>
        <dbReference type="EMBL" id="CAF4418102.1"/>
    </source>
</evidence>